<proteinExistence type="predicted"/>
<gene>
    <name evidence="1" type="ORF">ACE1B6_06680</name>
</gene>
<reference evidence="1 2" key="1">
    <citation type="submission" date="2024-09" db="EMBL/GenBank/DDBJ databases">
        <title>Floridaenema gen nov. (Aerosakkonemataceae, Aerosakkonematales ord. nov., Cyanobacteria) from benthic tropical and subtropical fresh waters, with the description of four new species.</title>
        <authorList>
            <person name="Moretto J.A."/>
            <person name="Berthold D.E."/>
            <person name="Lefler F.W."/>
            <person name="Huang I.-S."/>
            <person name="Laughinghouse H. IV."/>
        </authorList>
    </citation>
    <scope>NUCLEOTIDE SEQUENCE [LARGE SCALE GENOMIC DNA]</scope>
    <source>
        <strain evidence="1 2">BLCC-F154</strain>
    </source>
</reference>
<evidence type="ECO:0008006" key="3">
    <source>
        <dbReference type="Google" id="ProtNLM"/>
    </source>
</evidence>
<name>A0ABV4Y859_9CYAN</name>
<comment type="caution">
    <text evidence="1">The sequence shown here is derived from an EMBL/GenBank/DDBJ whole genome shotgun (WGS) entry which is preliminary data.</text>
</comment>
<protein>
    <recommendedName>
        <fullName evidence="3">Secreted protein</fullName>
    </recommendedName>
</protein>
<dbReference type="Proteomes" id="UP001576776">
    <property type="component" value="Unassembled WGS sequence"/>
</dbReference>
<organism evidence="1 2">
    <name type="scientific">Floridaenema fluviatile BLCC-F154</name>
    <dbReference type="NCBI Taxonomy" id="3153640"/>
    <lineage>
        <taxon>Bacteria</taxon>
        <taxon>Bacillati</taxon>
        <taxon>Cyanobacteriota</taxon>
        <taxon>Cyanophyceae</taxon>
        <taxon>Oscillatoriophycideae</taxon>
        <taxon>Aerosakkonematales</taxon>
        <taxon>Aerosakkonemataceae</taxon>
        <taxon>Floridanema</taxon>
        <taxon>Floridanema fluviatile</taxon>
    </lineage>
</organism>
<evidence type="ECO:0000313" key="1">
    <source>
        <dbReference type="EMBL" id="MFB2934947.1"/>
    </source>
</evidence>
<dbReference type="RefSeq" id="WP_413256471.1">
    <property type="nucleotide sequence ID" value="NZ_JBHFNS010000029.1"/>
</dbReference>
<accession>A0ABV4Y859</accession>
<dbReference type="EMBL" id="JBHFNS010000029">
    <property type="protein sequence ID" value="MFB2934947.1"/>
    <property type="molecule type" value="Genomic_DNA"/>
</dbReference>
<keyword evidence="2" id="KW-1185">Reference proteome</keyword>
<sequence>MRTTITTTILVFVLYVVRSALLCTRTGGWEFVGRVEQESRPVPVMSVTASENKPE</sequence>
<evidence type="ECO:0000313" key="2">
    <source>
        <dbReference type="Proteomes" id="UP001576776"/>
    </source>
</evidence>